<dbReference type="SUPFAM" id="SSF56112">
    <property type="entry name" value="Protein kinase-like (PK-like)"/>
    <property type="match status" value="1"/>
</dbReference>
<dbReference type="PANTHER" id="PTHR11012">
    <property type="entry name" value="PROTEIN KINASE-LIKE DOMAIN-CONTAINING"/>
    <property type="match status" value="1"/>
</dbReference>
<comment type="caution">
    <text evidence="2">The sequence shown here is derived from an EMBL/GenBank/DDBJ whole genome shotgun (WGS) entry which is preliminary data.</text>
</comment>
<dbReference type="Pfam" id="PF02958">
    <property type="entry name" value="EcKL"/>
    <property type="match status" value="1"/>
</dbReference>
<dbReference type="InterPro" id="IPR004119">
    <property type="entry name" value="EcKL"/>
</dbReference>
<dbReference type="Proteomes" id="UP000770661">
    <property type="component" value="Unassembled WGS sequence"/>
</dbReference>
<dbReference type="EMBL" id="JACEEZ010020120">
    <property type="protein sequence ID" value="KAG0714974.1"/>
    <property type="molecule type" value="Genomic_DNA"/>
</dbReference>
<dbReference type="SMART" id="SM00587">
    <property type="entry name" value="CHK"/>
    <property type="match status" value="1"/>
</dbReference>
<dbReference type="AlphaFoldDB" id="A0A8J4Y0Y1"/>
<proteinExistence type="predicted"/>
<feature type="domain" description="CHK kinase-like" evidence="1">
    <location>
        <begin position="192"/>
        <end position="385"/>
    </location>
</feature>
<dbReference type="PANTHER" id="PTHR11012:SF30">
    <property type="entry name" value="PROTEIN KINASE-LIKE DOMAIN-CONTAINING"/>
    <property type="match status" value="1"/>
</dbReference>
<keyword evidence="3" id="KW-1185">Reference proteome</keyword>
<dbReference type="InterPro" id="IPR015897">
    <property type="entry name" value="CHK_kinase-like"/>
</dbReference>
<dbReference type="OrthoDB" id="191037at2759"/>
<dbReference type="InterPro" id="IPR011009">
    <property type="entry name" value="Kinase-like_dom_sf"/>
</dbReference>
<evidence type="ECO:0000313" key="2">
    <source>
        <dbReference type="EMBL" id="KAG0714974.1"/>
    </source>
</evidence>
<dbReference type="Gene3D" id="3.90.1200.10">
    <property type="match status" value="1"/>
</dbReference>
<gene>
    <name evidence="2" type="ORF">GWK47_013009</name>
</gene>
<sequence length="512" mass="56856">MLASGFTGLTDKIGRITNHGIAGPQTPPVSHPLTESLSMTVSLSFSEEGGPMNIPKSGREISSKWAEYILRAHMAVAGTPAFLQVDNCTVSEDLGDGYNSQVVFFSVDTTEREETSSPDVKKTYHLVAKLLKENPQFKVLNKKFKIGLKEYLVYTDLISNLNNILSVKAPEVPQISLPKLIYGKCTSNEFALVMENLQHAGYEMNDKRKGFDAEQLMAAVKRIAIVHAVSSVFLQTADTSKYSCFPTAQEYMNTLNIMMGVSLEISIEFLKSSKENEELGKKIESCKSSLLEKASAALLSDYPVKCLAHGDLWNNNIMLKYSDAPDEQKIIEEVKIIDWGNTSWGPPIFDLQYLVHTSTNRAVRKENLDEVLSHYHSTFMTLTTQLGYPPGKWDLSDFKAEWEKSYPLGFLLGCCLTAGTLSTTNPANKKPEPSILDKPLLLPLKVLVNGMKLGMFKVLMPVFMSSGGKKLFAGLLRKLLQPTLEELKSGKNEAMNTRLLELLYEADENGLL</sequence>
<reference evidence="2" key="1">
    <citation type="submission" date="2020-07" db="EMBL/GenBank/DDBJ databases">
        <title>The High-quality genome of the commercially important snow crab, Chionoecetes opilio.</title>
        <authorList>
            <person name="Jeong J.-H."/>
            <person name="Ryu S."/>
        </authorList>
    </citation>
    <scope>NUCLEOTIDE SEQUENCE</scope>
    <source>
        <strain evidence="2">MADBK_172401_WGS</strain>
        <tissue evidence="2">Digestive gland</tissue>
    </source>
</reference>
<evidence type="ECO:0000259" key="1">
    <source>
        <dbReference type="SMART" id="SM00587"/>
    </source>
</evidence>
<name>A0A8J4Y0Y1_CHIOP</name>
<organism evidence="2 3">
    <name type="scientific">Chionoecetes opilio</name>
    <name type="common">Atlantic snow crab</name>
    <name type="synonym">Cancer opilio</name>
    <dbReference type="NCBI Taxonomy" id="41210"/>
    <lineage>
        <taxon>Eukaryota</taxon>
        <taxon>Metazoa</taxon>
        <taxon>Ecdysozoa</taxon>
        <taxon>Arthropoda</taxon>
        <taxon>Crustacea</taxon>
        <taxon>Multicrustacea</taxon>
        <taxon>Malacostraca</taxon>
        <taxon>Eumalacostraca</taxon>
        <taxon>Eucarida</taxon>
        <taxon>Decapoda</taxon>
        <taxon>Pleocyemata</taxon>
        <taxon>Brachyura</taxon>
        <taxon>Eubrachyura</taxon>
        <taxon>Majoidea</taxon>
        <taxon>Majidae</taxon>
        <taxon>Chionoecetes</taxon>
    </lineage>
</organism>
<evidence type="ECO:0000313" key="3">
    <source>
        <dbReference type="Proteomes" id="UP000770661"/>
    </source>
</evidence>
<protein>
    <recommendedName>
        <fullName evidence="1">CHK kinase-like domain-containing protein</fullName>
    </recommendedName>
</protein>
<accession>A0A8J4Y0Y1</accession>